<evidence type="ECO:0000313" key="2">
    <source>
        <dbReference type="Proteomes" id="UP000516705"/>
    </source>
</evidence>
<dbReference type="AlphaFoldDB" id="A0A7L6WPD6"/>
<dbReference type="RefSeq" id="WP_181671423.1">
    <property type="nucleotide sequence ID" value="NZ_CP054155.1"/>
</dbReference>
<geneLocation type="plasmid" evidence="1 2">
    <name>pIKMIN-B502</name>
</geneLocation>
<dbReference type="EMBL" id="CP054155">
    <property type="protein sequence ID" value="QMI52098.1"/>
    <property type="molecule type" value="Genomic_DNA"/>
</dbReference>
<gene>
    <name evidence="1" type="ORF">HRE60_10465</name>
</gene>
<proteinExistence type="predicted"/>
<sequence length="114" mass="13789">MKNQNLIFTVTNPYFEMTGYEPKTTFWSDFTIAERFGVSAIKDTYDRSIKSWKEDIVYMTELSMVLNHKGWIYHETNEKLSQYYFNLYKEIDNLIFQLFEDGSDEIHYYIKTTD</sequence>
<reference evidence="1 2" key="1">
    <citation type="journal article" date="2020" name="Microbiol. Resour. Announc.">
        <title>Complete Genome Sequence of Streptococcus salivarius DB-B5, a Novel Probiotic Candidate Isolated from the Supragingival Plaque of a Healthy Female Subject.</title>
        <authorList>
            <person name="Fields F.R."/>
            <person name="Li X."/>
            <person name="Navarre W.W."/>
            <person name="Naito M."/>
        </authorList>
    </citation>
    <scope>NUCLEOTIDE SEQUENCE [LARGE SCALE GENOMIC DNA]</scope>
    <source>
        <strain evidence="1 2">DB-B5</strain>
        <plasmid evidence="1 2">pIKMIN-B502</plasmid>
    </source>
</reference>
<protein>
    <submittedName>
        <fullName evidence="1">Uncharacterized protein</fullName>
    </submittedName>
</protein>
<evidence type="ECO:0000313" key="1">
    <source>
        <dbReference type="EMBL" id="QMI52098.1"/>
    </source>
</evidence>
<accession>A0A7L6WPD6</accession>
<keyword evidence="1" id="KW-0614">Plasmid</keyword>
<organism evidence="1 2">
    <name type="scientific">Streptococcus salivarius</name>
    <dbReference type="NCBI Taxonomy" id="1304"/>
    <lineage>
        <taxon>Bacteria</taxon>
        <taxon>Bacillati</taxon>
        <taxon>Bacillota</taxon>
        <taxon>Bacilli</taxon>
        <taxon>Lactobacillales</taxon>
        <taxon>Streptococcaceae</taxon>
        <taxon>Streptococcus</taxon>
    </lineage>
</organism>
<dbReference type="Proteomes" id="UP000516705">
    <property type="component" value="Plasmid pIKMIN-B502"/>
</dbReference>
<name>A0A7L6WPD6_STRSL</name>